<keyword evidence="5 12" id="KW-0235">DNA replication</keyword>
<keyword evidence="10 12" id="KW-0238">DNA-binding</keyword>
<comment type="cofactor">
    <cofactor evidence="12">
        <name>Zn(2+)</name>
        <dbReference type="ChEBI" id="CHEBI:29105"/>
    </cofactor>
    <text evidence="12">Binds 1 zinc ion per monomer.</text>
</comment>
<name>A0A413SZS3_9BACT</name>
<dbReference type="SUPFAM" id="SSF57783">
    <property type="entry name" value="Zinc beta-ribbon"/>
    <property type="match status" value="1"/>
</dbReference>
<dbReference type="Pfam" id="PF10410">
    <property type="entry name" value="DnaB_bind"/>
    <property type="match status" value="1"/>
</dbReference>
<evidence type="ECO:0000256" key="1">
    <source>
        <dbReference type="ARBA" id="ARBA00022478"/>
    </source>
</evidence>
<dbReference type="InterPro" id="IPR019475">
    <property type="entry name" value="DNA_primase_DnaB-bd"/>
</dbReference>
<evidence type="ECO:0000256" key="7">
    <source>
        <dbReference type="ARBA" id="ARBA00022771"/>
    </source>
</evidence>
<dbReference type="PROSITE" id="PS50880">
    <property type="entry name" value="TOPRIM"/>
    <property type="match status" value="1"/>
</dbReference>
<dbReference type="InterPro" id="IPR050219">
    <property type="entry name" value="DnaG_primase"/>
</dbReference>
<feature type="zinc finger region" description="CHC2-type" evidence="12">
    <location>
        <begin position="37"/>
        <end position="61"/>
    </location>
</feature>
<dbReference type="SUPFAM" id="SSF56731">
    <property type="entry name" value="DNA primase core"/>
    <property type="match status" value="1"/>
</dbReference>
<dbReference type="GO" id="GO:0003677">
    <property type="term" value="F:DNA binding"/>
    <property type="evidence" value="ECO:0007669"/>
    <property type="project" value="UniProtKB-KW"/>
</dbReference>
<evidence type="ECO:0000256" key="3">
    <source>
        <dbReference type="ARBA" id="ARBA00022679"/>
    </source>
</evidence>
<keyword evidence="4 12" id="KW-0548">Nucleotidyltransferase</keyword>
<organism evidence="15 16">
    <name type="scientific">Phocaeicola coprophilus</name>
    <dbReference type="NCBI Taxonomy" id="387090"/>
    <lineage>
        <taxon>Bacteria</taxon>
        <taxon>Pseudomonadati</taxon>
        <taxon>Bacteroidota</taxon>
        <taxon>Bacteroidia</taxon>
        <taxon>Bacteroidales</taxon>
        <taxon>Bacteroidaceae</taxon>
        <taxon>Phocaeicola</taxon>
    </lineage>
</organism>
<dbReference type="InterPro" id="IPR013264">
    <property type="entry name" value="DNAG_N"/>
</dbReference>
<evidence type="ECO:0000256" key="2">
    <source>
        <dbReference type="ARBA" id="ARBA00022515"/>
    </source>
</evidence>
<comment type="function">
    <text evidence="12">RNA polymerase that catalyzes the synthesis of short RNA molecules used as primers for DNA polymerase during DNA replication.</text>
</comment>
<evidence type="ECO:0000313" key="15">
    <source>
        <dbReference type="EMBL" id="RHA75538.1"/>
    </source>
</evidence>
<dbReference type="GO" id="GO:0003899">
    <property type="term" value="F:DNA-directed RNA polymerase activity"/>
    <property type="evidence" value="ECO:0007669"/>
    <property type="project" value="UniProtKB-UniRule"/>
</dbReference>
<dbReference type="HAMAP" id="MF_00974">
    <property type="entry name" value="DNA_primase_DnaG"/>
    <property type="match status" value="1"/>
</dbReference>
<dbReference type="AlphaFoldDB" id="A0A413SZS3"/>
<evidence type="ECO:0000256" key="9">
    <source>
        <dbReference type="ARBA" id="ARBA00022842"/>
    </source>
</evidence>
<dbReference type="CDD" id="cd03364">
    <property type="entry name" value="TOPRIM_DnaG_primases"/>
    <property type="match status" value="1"/>
</dbReference>
<dbReference type="Gene3D" id="3.90.980.10">
    <property type="entry name" value="DNA primase, catalytic core, N-terminal domain"/>
    <property type="match status" value="1"/>
</dbReference>
<dbReference type="InterPro" id="IPR037068">
    <property type="entry name" value="DNA_primase_core_N_sf"/>
</dbReference>
<dbReference type="Pfam" id="PF13155">
    <property type="entry name" value="Toprim_2"/>
    <property type="match status" value="1"/>
</dbReference>
<evidence type="ECO:0000256" key="8">
    <source>
        <dbReference type="ARBA" id="ARBA00022833"/>
    </source>
</evidence>
<feature type="domain" description="Toprim" evidence="14">
    <location>
        <begin position="262"/>
        <end position="343"/>
    </location>
</feature>
<keyword evidence="2 12" id="KW-0639">Primosome</keyword>
<feature type="region of interest" description="Disordered" evidence="13">
    <location>
        <begin position="440"/>
        <end position="516"/>
    </location>
</feature>
<keyword evidence="8 12" id="KW-0862">Zinc</keyword>
<dbReference type="InterPro" id="IPR034151">
    <property type="entry name" value="TOPRIM_DnaG_bac"/>
</dbReference>
<dbReference type="InterPro" id="IPR036977">
    <property type="entry name" value="DNA_primase_Znf_CHC2"/>
</dbReference>
<feature type="compositionally biased region" description="Polar residues" evidence="13">
    <location>
        <begin position="457"/>
        <end position="471"/>
    </location>
</feature>
<dbReference type="InterPro" id="IPR002694">
    <property type="entry name" value="Znf_CHC2"/>
</dbReference>
<keyword evidence="1 12" id="KW-0240">DNA-directed RNA polymerase</keyword>
<keyword evidence="7 12" id="KW-0863">Zinc-finger</keyword>
<evidence type="ECO:0000256" key="6">
    <source>
        <dbReference type="ARBA" id="ARBA00022723"/>
    </source>
</evidence>
<proteinExistence type="inferred from homology"/>
<sequence>MIDQATIDRILDAAQIVDVVSEFVTLRRRGVNYIGLCPFHNEKTPSFSVSPSKGLCKCFSCGKGGNVVHFIMEHEQLTYYEALKWLARKYNIEIKERELTDEEKQAHSLRESLFVVNQYAAEYFQDILYNNIDGQRIGMTYLRGRGFRDDIIKKFQLGYSTDSHDALAKAAIQKGYKADYLVKTGLCYRKDDGSLRDRFWGRVIFPVHTLSGKVVAFGGRVLNAATKNVQMKYVNSPESEIYHKSRELYGIYFAKQAIVRQDRCFLVEGYTDVISMHQSGIENVVASSGTALTAEQIRMIHRFTNNITVLYDGDGAGIKASIRGIDMLLEEGMNVKVCLLPDGDDPDSFARKHNATDYQAYINGHEVDFIRFKTDLLMEEAGKDPIKRASLISSIVKSISVIPDAIVRSVYIRECSQMLQMEEKILVEATAKLIEQARENRFKEEQRRQQRESRQQTTAYHTESTTGNNTYIPVPSPAEPPEENQVPVPPASEFLPEEYGSQPVLPENIPPFTPEDAAASLPAADITPAEAPESSPASTSYIPLEGNEKKVFYAKEEELVRMLIRYGEKIMCYLEDENGEERPLTVTEYIASELKEDELQFHDPLHRLILKEAEAHLHDNGFTTERYFIAHPDPAISKLAADLASERYQLSKYHSKNQKIITDEERLYELVPRLLLDFKLAIVEEEMKHTLQALSNPAIANDPEQCLAIMQSYKELQQTQSLMAQNAGDRVVLKA</sequence>
<dbReference type="EMBL" id="QSFT01000015">
    <property type="protein sequence ID" value="RHA75538.1"/>
    <property type="molecule type" value="Genomic_DNA"/>
</dbReference>
<evidence type="ECO:0000256" key="5">
    <source>
        <dbReference type="ARBA" id="ARBA00022705"/>
    </source>
</evidence>
<evidence type="ECO:0000313" key="16">
    <source>
        <dbReference type="Proteomes" id="UP000283855"/>
    </source>
</evidence>
<evidence type="ECO:0000256" key="4">
    <source>
        <dbReference type="ARBA" id="ARBA00022695"/>
    </source>
</evidence>
<evidence type="ECO:0000256" key="12">
    <source>
        <dbReference type="HAMAP-Rule" id="MF_00974"/>
    </source>
</evidence>
<dbReference type="GO" id="GO:0000428">
    <property type="term" value="C:DNA-directed RNA polymerase complex"/>
    <property type="evidence" value="ECO:0007669"/>
    <property type="project" value="UniProtKB-KW"/>
</dbReference>
<dbReference type="GO" id="GO:1990077">
    <property type="term" value="C:primosome complex"/>
    <property type="evidence" value="ECO:0007669"/>
    <property type="project" value="UniProtKB-KW"/>
</dbReference>
<comment type="catalytic activity">
    <reaction evidence="12">
        <text>ssDNA + n NTP = ssDNA/pppN(pN)n-1 hybrid + (n-1) diphosphate.</text>
        <dbReference type="EC" id="2.7.7.101"/>
    </reaction>
</comment>
<dbReference type="NCBIfam" id="TIGR01391">
    <property type="entry name" value="dnaG"/>
    <property type="match status" value="1"/>
</dbReference>
<evidence type="ECO:0000259" key="14">
    <source>
        <dbReference type="PROSITE" id="PS50880"/>
    </source>
</evidence>
<dbReference type="GO" id="GO:0006269">
    <property type="term" value="P:DNA replication, synthesis of primer"/>
    <property type="evidence" value="ECO:0007669"/>
    <property type="project" value="UniProtKB-UniRule"/>
</dbReference>
<dbReference type="Gene3D" id="3.90.580.10">
    <property type="entry name" value="Zinc finger, CHC2-type domain"/>
    <property type="match status" value="1"/>
</dbReference>
<dbReference type="FunFam" id="3.40.1360.10:FF:000002">
    <property type="entry name" value="DNA primase"/>
    <property type="match status" value="1"/>
</dbReference>
<dbReference type="PANTHER" id="PTHR30313">
    <property type="entry name" value="DNA PRIMASE"/>
    <property type="match status" value="1"/>
</dbReference>
<dbReference type="Pfam" id="PF01807">
    <property type="entry name" value="Zn_ribbon_DnaG"/>
    <property type="match status" value="1"/>
</dbReference>
<keyword evidence="11 12" id="KW-0804">Transcription</keyword>
<comment type="subunit">
    <text evidence="12">Monomer. Interacts with DnaB.</text>
</comment>
<dbReference type="FunFam" id="3.90.580.10:FF:000001">
    <property type="entry name" value="DNA primase"/>
    <property type="match status" value="1"/>
</dbReference>
<dbReference type="Gene3D" id="3.40.1360.10">
    <property type="match status" value="1"/>
</dbReference>
<dbReference type="Pfam" id="PF08275">
    <property type="entry name" value="DNAG_N"/>
    <property type="match status" value="1"/>
</dbReference>
<dbReference type="GO" id="GO:0008270">
    <property type="term" value="F:zinc ion binding"/>
    <property type="evidence" value="ECO:0007669"/>
    <property type="project" value="UniProtKB-UniRule"/>
</dbReference>
<keyword evidence="6 12" id="KW-0479">Metal-binding</keyword>
<keyword evidence="3 12" id="KW-0808">Transferase</keyword>
<evidence type="ECO:0000256" key="11">
    <source>
        <dbReference type="ARBA" id="ARBA00023163"/>
    </source>
</evidence>
<keyword evidence="9" id="KW-0460">Magnesium</keyword>
<dbReference type="InterPro" id="IPR006295">
    <property type="entry name" value="DNA_primase_DnaG"/>
</dbReference>
<dbReference type="InterPro" id="IPR030846">
    <property type="entry name" value="DnaG_bac"/>
</dbReference>
<feature type="compositionally biased region" description="Basic and acidic residues" evidence="13">
    <location>
        <begin position="440"/>
        <end position="454"/>
    </location>
</feature>
<dbReference type="Proteomes" id="UP000283855">
    <property type="component" value="Unassembled WGS sequence"/>
</dbReference>
<accession>A0A413SZS3</accession>
<evidence type="ECO:0000256" key="10">
    <source>
        <dbReference type="ARBA" id="ARBA00023125"/>
    </source>
</evidence>
<reference evidence="15 16" key="1">
    <citation type="submission" date="2018-08" db="EMBL/GenBank/DDBJ databases">
        <title>A genome reference for cultivated species of the human gut microbiota.</title>
        <authorList>
            <person name="Zou Y."/>
            <person name="Xue W."/>
            <person name="Luo G."/>
        </authorList>
    </citation>
    <scope>NUCLEOTIDE SEQUENCE [LARGE SCALE GENOMIC DNA]</scope>
    <source>
        <strain evidence="15 16">AM42-38</strain>
    </source>
</reference>
<dbReference type="SMART" id="SM00400">
    <property type="entry name" value="ZnF_CHCC"/>
    <property type="match status" value="1"/>
</dbReference>
<gene>
    <name evidence="12" type="primary">dnaG</name>
    <name evidence="15" type="ORF">DW921_08210</name>
</gene>
<comment type="similarity">
    <text evidence="12">Belongs to the DnaG primase family.</text>
</comment>
<comment type="caution">
    <text evidence="15">The sequence shown here is derived from an EMBL/GenBank/DDBJ whole genome shotgun (WGS) entry which is preliminary data.</text>
</comment>
<dbReference type="RefSeq" id="WP_118400439.1">
    <property type="nucleotide sequence ID" value="NZ_CABJGD010000015.1"/>
</dbReference>
<dbReference type="InterPro" id="IPR006171">
    <property type="entry name" value="TOPRIM_dom"/>
</dbReference>
<dbReference type="PANTHER" id="PTHR30313:SF2">
    <property type="entry name" value="DNA PRIMASE"/>
    <property type="match status" value="1"/>
</dbReference>
<protein>
    <recommendedName>
        <fullName evidence="12">DNA primase</fullName>
        <ecNumber evidence="12">2.7.7.101</ecNumber>
    </recommendedName>
</protein>
<dbReference type="SMART" id="SM00493">
    <property type="entry name" value="TOPRIM"/>
    <property type="match status" value="1"/>
</dbReference>
<dbReference type="GO" id="GO:0005737">
    <property type="term" value="C:cytoplasm"/>
    <property type="evidence" value="ECO:0007669"/>
    <property type="project" value="TreeGrafter"/>
</dbReference>
<dbReference type="EC" id="2.7.7.101" evidence="12"/>
<evidence type="ECO:0000256" key="13">
    <source>
        <dbReference type="SAM" id="MobiDB-lite"/>
    </source>
</evidence>
<comment type="domain">
    <text evidence="12">Contains an N-terminal zinc-binding domain, a central core domain that contains the primase activity, and a C-terminal DnaB-binding domain.</text>
</comment>